<evidence type="ECO:0000256" key="4">
    <source>
        <dbReference type="ARBA" id="ARBA00022729"/>
    </source>
</evidence>
<comment type="subcellular location">
    <subcellularLocation>
        <location evidence="1 6">Secreted</location>
    </subcellularLocation>
</comment>
<keyword evidence="4" id="KW-0732">Signal</keyword>
<dbReference type="PANTHER" id="PTHR33109:SF4">
    <property type="entry name" value="EPIDERMAL PATTERNING FACTOR-LIKE PROTEIN 6"/>
    <property type="match status" value="1"/>
</dbReference>
<evidence type="ECO:0000256" key="6">
    <source>
        <dbReference type="RuleBase" id="RU367102"/>
    </source>
</evidence>
<evidence type="ECO:0000313" key="7">
    <source>
        <dbReference type="EMBL" id="KAI3937299.1"/>
    </source>
</evidence>
<protein>
    <recommendedName>
        <fullName evidence="6">Epidermal patterning factor-like protein</fullName>
    </recommendedName>
</protein>
<keyword evidence="8" id="KW-1185">Reference proteome</keyword>
<dbReference type="Proteomes" id="UP001202328">
    <property type="component" value="Unassembled WGS sequence"/>
</dbReference>
<evidence type="ECO:0000256" key="1">
    <source>
        <dbReference type="ARBA" id="ARBA00004613"/>
    </source>
</evidence>
<gene>
    <name evidence="7" type="ORF">MKW98_001870</name>
</gene>
<dbReference type="EMBL" id="JAJJMB010005785">
    <property type="protein sequence ID" value="KAI3937299.1"/>
    <property type="molecule type" value="Genomic_DNA"/>
</dbReference>
<dbReference type="Pfam" id="PF17181">
    <property type="entry name" value="EPF"/>
    <property type="match status" value="1"/>
</dbReference>
<keyword evidence="3 6" id="KW-0964">Secreted</keyword>
<reference evidence="7" key="1">
    <citation type="submission" date="2022-04" db="EMBL/GenBank/DDBJ databases">
        <title>A functionally conserved STORR gene fusion in Papaver species that diverged 16.8 million years ago.</title>
        <authorList>
            <person name="Catania T."/>
        </authorList>
    </citation>
    <scope>NUCLEOTIDE SEQUENCE</scope>
    <source>
        <strain evidence="7">S-188037</strain>
    </source>
</reference>
<comment type="caution">
    <text evidence="7">The sequence shown here is derived from an EMBL/GenBank/DDBJ whole genome shotgun (WGS) entry which is preliminary data.</text>
</comment>
<dbReference type="PANTHER" id="PTHR33109">
    <property type="entry name" value="EPIDERMAL PATTERNING FACTOR-LIKE PROTEIN 4"/>
    <property type="match status" value="1"/>
</dbReference>
<sequence>MRSSSLYSSTMGVLQHHYHHNHHHHHQQHRLLSALRTVFAIFLCLLVSSTSASSSSSFSHASLPARSLFSSTRHQLGRGLAMGLTSQEKMKSSRRGNNNGESVKRVMMMNRRRVLIRMGVGSSPPTCRSRCGRCSPCKAVHVAIQPGRSVILEYYPEAWRCKCGNKLFMP</sequence>
<name>A0AAD4T4J0_9MAGN</name>
<proteinExistence type="inferred from homology"/>
<dbReference type="InterPro" id="IPR039455">
    <property type="entry name" value="EPFL"/>
</dbReference>
<dbReference type="GO" id="GO:0010052">
    <property type="term" value="P:guard cell differentiation"/>
    <property type="evidence" value="ECO:0007669"/>
    <property type="project" value="UniProtKB-UniRule"/>
</dbReference>
<dbReference type="GO" id="GO:0005576">
    <property type="term" value="C:extracellular region"/>
    <property type="evidence" value="ECO:0007669"/>
    <property type="project" value="UniProtKB-SubCell"/>
</dbReference>
<comment type="function">
    <text evidence="6">Controls stomatal patterning.</text>
</comment>
<dbReference type="AlphaFoldDB" id="A0AAD4T4J0"/>
<keyword evidence="5" id="KW-1015">Disulfide bond</keyword>
<keyword evidence="6" id="KW-0217">Developmental protein</keyword>
<evidence type="ECO:0000313" key="8">
    <source>
        <dbReference type="Proteomes" id="UP001202328"/>
    </source>
</evidence>
<organism evidence="7 8">
    <name type="scientific">Papaver atlanticum</name>
    <dbReference type="NCBI Taxonomy" id="357466"/>
    <lineage>
        <taxon>Eukaryota</taxon>
        <taxon>Viridiplantae</taxon>
        <taxon>Streptophyta</taxon>
        <taxon>Embryophyta</taxon>
        <taxon>Tracheophyta</taxon>
        <taxon>Spermatophyta</taxon>
        <taxon>Magnoliopsida</taxon>
        <taxon>Ranunculales</taxon>
        <taxon>Papaveraceae</taxon>
        <taxon>Papaveroideae</taxon>
        <taxon>Papaver</taxon>
    </lineage>
</organism>
<evidence type="ECO:0000256" key="5">
    <source>
        <dbReference type="ARBA" id="ARBA00023157"/>
    </source>
</evidence>
<comment type="similarity">
    <text evidence="2 6">Belongs to the plant cysteine rich small secretory peptide family. Epidermal patterning factor subfamily.</text>
</comment>
<evidence type="ECO:0000256" key="2">
    <source>
        <dbReference type="ARBA" id="ARBA00008127"/>
    </source>
</evidence>
<accession>A0AAD4T4J0</accession>
<evidence type="ECO:0000256" key="3">
    <source>
        <dbReference type="ARBA" id="ARBA00022525"/>
    </source>
</evidence>